<evidence type="ECO:0000256" key="3">
    <source>
        <dbReference type="ARBA" id="ARBA00023149"/>
    </source>
</evidence>
<dbReference type="Proteomes" id="UP001162162">
    <property type="component" value="Unassembled WGS sequence"/>
</dbReference>
<protein>
    <recommendedName>
        <fullName evidence="1">3',5'-cyclic-AMP phosphodiesterase</fullName>
        <ecNumber evidence="1">3.1.4.53</ecNumber>
    </recommendedName>
</protein>
<evidence type="ECO:0000313" key="6">
    <source>
        <dbReference type="EMBL" id="KAJ8952360.1"/>
    </source>
</evidence>
<keyword evidence="7" id="KW-1185">Reference proteome</keyword>
<feature type="region of interest" description="Disordered" evidence="4">
    <location>
        <begin position="229"/>
        <end position="278"/>
    </location>
</feature>
<evidence type="ECO:0000313" key="7">
    <source>
        <dbReference type="Proteomes" id="UP001162162"/>
    </source>
</evidence>
<name>A0AAV8YN78_9CUCU</name>
<evidence type="ECO:0000256" key="4">
    <source>
        <dbReference type="SAM" id="MobiDB-lite"/>
    </source>
</evidence>
<dbReference type="InterPro" id="IPR040844">
    <property type="entry name" value="PDE4_UCR"/>
</dbReference>
<dbReference type="EC" id="3.1.4.53" evidence="1"/>
<dbReference type="AlphaFoldDB" id="A0AAV8YN78"/>
<dbReference type="Pfam" id="PF18100">
    <property type="entry name" value="PDE4_UCR"/>
    <property type="match status" value="1"/>
</dbReference>
<accession>A0AAV8YN78</accession>
<feature type="domain" description="Phosphodiesterase 4 upstream conserved regions (UCR)" evidence="5">
    <location>
        <begin position="172"/>
        <end position="212"/>
    </location>
</feature>
<comment type="caution">
    <text evidence="6">The sequence shown here is derived from an EMBL/GenBank/DDBJ whole genome shotgun (WGS) entry which is preliminary data.</text>
</comment>
<evidence type="ECO:0000256" key="1">
    <source>
        <dbReference type="ARBA" id="ARBA00012276"/>
    </source>
</evidence>
<evidence type="ECO:0000259" key="5">
    <source>
        <dbReference type="Pfam" id="PF18100"/>
    </source>
</evidence>
<evidence type="ECO:0000256" key="2">
    <source>
        <dbReference type="ARBA" id="ARBA00022801"/>
    </source>
</evidence>
<keyword evidence="3" id="KW-0114">cAMP</keyword>
<reference evidence="6" key="1">
    <citation type="journal article" date="2023" name="Insect Mol. Biol.">
        <title>Genome sequencing provides insights into the evolution of gene families encoding plant cell wall-degrading enzymes in longhorned beetles.</title>
        <authorList>
            <person name="Shin N.R."/>
            <person name="Okamura Y."/>
            <person name="Kirsch R."/>
            <person name="Pauchet Y."/>
        </authorList>
    </citation>
    <scope>NUCLEOTIDE SEQUENCE</scope>
    <source>
        <strain evidence="6">AMC_N1</strain>
    </source>
</reference>
<dbReference type="GO" id="GO:0004115">
    <property type="term" value="F:3',5'-cyclic-AMP phosphodiesterase activity"/>
    <property type="evidence" value="ECO:0007669"/>
    <property type="project" value="UniProtKB-EC"/>
</dbReference>
<proteinExistence type="predicted"/>
<keyword evidence="2" id="KW-0378">Hydrolase</keyword>
<feature type="compositionally biased region" description="Polar residues" evidence="4">
    <location>
        <begin position="247"/>
        <end position="256"/>
    </location>
</feature>
<feature type="compositionally biased region" description="Polar residues" evidence="4">
    <location>
        <begin position="269"/>
        <end position="278"/>
    </location>
</feature>
<dbReference type="EMBL" id="JAPWTK010000070">
    <property type="protein sequence ID" value="KAJ8952360.1"/>
    <property type="molecule type" value="Genomic_DNA"/>
</dbReference>
<sequence>MNICADILNNIDTDPGLLDTVTLKGTRFEELRMLFPDDDNPSEIDRNIWFQQDRATPYFSLEGIQPLLNFHRLVRTAANRYRQSQRYYSTEPIGSDLFFLLAVAQEEVIFFREFCFSDEAGMSETVRDVTKTTLYNKAECLELKNLKYSLHLGAKSGNSTLKNTTHGEDLIVTPFAQILASLRSVRNNFQCLTNVPSNKSTTDSPKQYDDTNLPNIKRRKLEYFGHIMRNEKIPPSSTHPTGENRGSKVSRTQTNIVAAKFTNMDRNDINSSIQSGNE</sequence>
<gene>
    <name evidence="6" type="ORF">NQ318_017254</name>
</gene>
<organism evidence="6 7">
    <name type="scientific">Aromia moschata</name>
    <dbReference type="NCBI Taxonomy" id="1265417"/>
    <lineage>
        <taxon>Eukaryota</taxon>
        <taxon>Metazoa</taxon>
        <taxon>Ecdysozoa</taxon>
        <taxon>Arthropoda</taxon>
        <taxon>Hexapoda</taxon>
        <taxon>Insecta</taxon>
        <taxon>Pterygota</taxon>
        <taxon>Neoptera</taxon>
        <taxon>Endopterygota</taxon>
        <taxon>Coleoptera</taxon>
        <taxon>Polyphaga</taxon>
        <taxon>Cucujiformia</taxon>
        <taxon>Chrysomeloidea</taxon>
        <taxon>Cerambycidae</taxon>
        <taxon>Cerambycinae</taxon>
        <taxon>Callichromatini</taxon>
        <taxon>Aromia</taxon>
    </lineage>
</organism>